<feature type="domain" description="Peptidase S8/S53" evidence="8">
    <location>
        <begin position="227"/>
        <end position="640"/>
    </location>
</feature>
<comment type="caution">
    <text evidence="9">The sequence shown here is derived from an EMBL/GenBank/DDBJ whole genome shotgun (WGS) entry which is preliminary data.</text>
</comment>
<dbReference type="InterPro" id="IPR051048">
    <property type="entry name" value="Peptidase_S8/S53_subtilisin"/>
</dbReference>
<dbReference type="CDD" id="cd04842">
    <property type="entry name" value="Peptidases_S8_Kp43_protease"/>
    <property type="match status" value="1"/>
</dbReference>
<evidence type="ECO:0000259" key="8">
    <source>
        <dbReference type="Pfam" id="PF00082"/>
    </source>
</evidence>
<keyword evidence="3 5" id="KW-0378">Hydrolase</keyword>
<dbReference type="Proteomes" id="UP001470230">
    <property type="component" value="Unassembled WGS sequence"/>
</dbReference>
<evidence type="ECO:0000256" key="3">
    <source>
        <dbReference type="ARBA" id="ARBA00022801"/>
    </source>
</evidence>
<keyword evidence="6" id="KW-1133">Transmembrane helix</keyword>
<feature type="active site" description="Charge relay system" evidence="5">
    <location>
        <position position="236"/>
    </location>
</feature>
<feature type="signal peptide" evidence="7">
    <location>
        <begin position="1"/>
        <end position="18"/>
    </location>
</feature>
<keyword evidence="6" id="KW-0472">Membrane</keyword>
<dbReference type="PROSITE" id="PS00138">
    <property type="entry name" value="SUBTILASE_SER"/>
    <property type="match status" value="1"/>
</dbReference>
<keyword evidence="4 5" id="KW-0720">Serine protease</keyword>
<keyword evidence="7" id="KW-0732">Signal</keyword>
<accession>A0ABR2J194</accession>
<dbReference type="PANTHER" id="PTHR43399:SF4">
    <property type="entry name" value="CELL WALL-ASSOCIATED PROTEASE"/>
    <property type="match status" value="1"/>
</dbReference>
<dbReference type="Pfam" id="PF00082">
    <property type="entry name" value="Peptidase_S8"/>
    <property type="match status" value="1"/>
</dbReference>
<evidence type="ECO:0000256" key="6">
    <source>
        <dbReference type="SAM" id="Phobius"/>
    </source>
</evidence>
<dbReference type="PRINTS" id="PR00723">
    <property type="entry name" value="SUBTILISIN"/>
</dbReference>
<dbReference type="InterPro" id="IPR000209">
    <property type="entry name" value="Peptidase_S8/S53_dom"/>
</dbReference>
<evidence type="ECO:0000256" key="2">
    <source>
        <dbReference type="ARBA" id="ARBA00022670"/>
    </source>
</evidence>
<feature type="transmembrane region" description="Helical" evidence="6">
    <location>
        <begin position="934"/>
        <end position="957"/>
    </location>
</feature>
<feature type="active site" description="Charge relay system" evidence="5">
    <location>
        <position position="285"/>
    </location>
</feature>
<evidence type="ECO:0000256" key="7">
    <source>
        <dbReference type="SAM" id="SignalP"/>
    </source>
</evidence>
<dbReference type="Gene3D" id="2.60.120.380">
    <property type="match status" value="1"/>
</dbReference>
<dbReference type="InterPro" id="IPR022398">
    <property type="entry name" value="Peptidase_S8_His-AS"/>
</dbReference>
<name>A0ABR2J194_9EUKA</name>
<keyword evidence="6" id="KW-0812">Transmembrane</keyword>
<dbReference type="InterPro" id="IPR015500">
    <property type="entry name" value="Peptidase_S8_subtilisin-rel"/>
</dbReference>
<sequence length="975" mass="109497">MLLIVILSVLSFFLKDKSILHQKNQFDIVVSQNRKISLLKTNKCLSHNSDNQKNWYYINFYQCNLSKISQYIPINPTDMITKNTFILFLSTDQLLMISNISFAKKFEPNDKYSDSIEKLAQSKYLLIIGSQNFVLEQNSKLFTIYSKIDSYSYLIKPSKSTNYNNRYLIRTLSENPLIRTISIYNKPVLKNSIYAGYTQRNTRNINKDAKTGLYYTERYLNAKGLTGEGQIVTVVDTPIDFQHSMFYDPNSTFEVKKPLNHRKFVYYHFEGTVDELRAKILNKEHGTHVAGTIAGESICGDGYEIMNGNAPKSKLIYFKLNSYSNDMLIEKMAEFGSRISSNSWDYMGYDDEGNYAFSLLALNNPDIAFIFSAGNEYQGGNFTVDDPSGSKNILAVGAIDDFFEEVRKMRFQSKKDASFYIDGEEIQMYDPFYTGVLGTDVNKSDIVIVNVEEVGDCELFEIDRLFLIYASTREKAAWVKKCYVYPSKGVLLSVEVEKVQAFLEHSKSSLVTAFDITQINNSKPVNHAYFSSGGPANKGIIKPDVMAPGRRIFSAKSIKNTTEFHGCADNVSSCVSIKEGTSQAAPNVAGAAALISQYFMGGFWKYPSVTLDGPTLRALLINSCVHPQRSKTPDILFGHGVIDLSTLLPFDGEFGLQITNRNGNNSIGQNGHKVAFLNVLTKKKDLQITLSYLDTVLYASSSIPIVHNLDLVVTSPSGKEFKGDNIEGGDSQHLSTNEKVIIDKDELETGNYTIHIYTGSFIDSEINSKTQNFSVVATGGIESGYLNFNEAENCGYDKCDDAIPLHKKCDNNSIGPICQGQISTQKIDNFTLTLRAHEIKRISINPKNFLYTLNTIKKISVVALNMSEYSSVWIDKKCRFELGEFESMIGKFSDDSELNADVGYKSSTMCIAIFNNNYEEATFSVSVTRNNRIYYYYIAAGCVAAVLLIIIIIVVVVKSRRSRERNGFTEIKSLN</sequence>
<dbReference type="InterPro" id="IPR036852">
    <property type="entry name" value="Peptidase_S8/S53_dom_sf"/>
</dbReference>
<evidence type="ECO:0000256" key="4">
    <source>
        <dbReference type="ARBA" id="ARBA00022825"/>
    </source>
</evidence>
<evidence type="ECO:0000256" key="5">
    <source>
        <dbReference type="PROSITE-ProRule" id="PRU01240"/>
    </source>
</evidence>
<dbReference type="Gene3D" id="3.40.50.200">
    <property type="entry name" value="Peptidase S8/S53 domain"/>
    <property type="match status" value="2"/>
</dbReference>
<protein>
    <recommendedName>
        <fullName evidence="8">Peptidase S8/S53 domain-containing protein</fullName>
    </recommendedName>
</protein>
<dbReference type="InterPro" id="IPR023828">
    <property type="entry name" value="Peptidase_S8_Ser-AS"/>
</dbReference>
<dbReference type="PANTHER" id="PTHR43399">
    <property type="entry name" value="SUBTILISIN-RELATED"/>
    <property type="match status" value="1"/>
</dbReference>
<comment type="similarity">
    <text evidence="1 5">Belongs to the peptidase S8 family.</text>
</comment>
<proteinExistence type="inferred from homology"/>
<keyword evidence="2 5" id="KW-0645">Protease</keyword>
<evidence type="ECO:0000313" key="10">
    <source>
        <dbReference type="Proteomes" id="UP001470230"/>
    </source>
</evidence>
<gene>
    <name evidence="9" type="ORF">M9Y10_007268</name>
</gene>
<keyword evidence="10" id="KW-1185">Reference proteome</keyword>
<feature type="active site" description="Charge relay system" evidence="5">
    <location>
        <position position="582"/>
    </location>
</feature>
<dbReference type="PROSITE" id="PS00137">
    <property type="entry name" value="SUBTILASE_HIS"/>
    <property type="match status" value="1"/>
</dbReference>
<evidence type="ECO:0000256" key="1">
    <source>
        <dbReference type="ARBA" id="ARBA00011073"/>
    </source>
</evidence>
<dbReference type="InterPro" id="IPR034058">
    <property type="entry name" value="TagA/B/C/D_pept_dom"/>
</dbReference>
<evidence type="ECO:0000313" key="9">
    <source>
        <dbReference type="EMBL" id="KAK8871536.1"/>
    </source>
</evidence>
<dbReference type="EMBL" id="JAPFFF010000013">
    <property type="protein sequence ID" value="KAK8871536.1"/>
    <property type="molecule type" value="Genomic_DNA"/>
</dbReference>
<dbReference type="PROSITE" id="PS51892">
    <property type="entry name" value="SUBTILASE"/>
    <property type="match status" value="1"/>
</dbReference>
<organism evidence="9 10">
    <name type="scientific">Tritrichomonas musculus</name>
    <dbReference type="NCBI Taxonomy" id="1915356"/>
    <lineage>
        <taxon>Eukaryota</taxon>
        <taxon>Metamonada</taxon>
        <taxon>Parabasalia</taxon>
        <taxon>Tritrichomonadida</taxon>
        <taxon>Tritrichomonadidae</taxon>
        <taxon>Tritrichomonas</taxon>
    </lineage>
</organism>
<feature type="chain" id="PRO_5047011108" description="Peptidase S8/S53 domain-containing protein" evidence="7">
    <location>
        <begin position="19"/>
        <end position="975"/>
    </location>
</feature>
<reference evidence="9 10" key="1">
    <citation type="submission" date="2024-04" db="EMBL/GenBank/DDBJ databases">
        <title>Tritrichomonas musculus Genome.</title>
        <authorList>
            <person name="Alves-Ferreira E."/>
            <person name="Grigg M."/>
            <person name="Lorenzi H."/>
            <person name="Galac M."/>
        </authorList>
    </citation>
    <scope>NUCLEOTIDE SEQUENCE [LARGE SCALE GENOMIC DNA]</scope>
    <source>
        <strain evidence="9 10">EAF2021</strain>
    </source>
</reference>
<dbReference type="SUPFAM" id="SSF52743">
    <property type="entry name" value="Subtilisin-like"/>
    <property type="match status" value="1"/>
</dbReference>